<evidence type="ECO:0000313" key="5">
    <source>
        <dbReference type="Proteomes" id="UP000063063"/>
    </source>
</evidence>
<dbReference type="SMART" id="SM00320">
    <property type="entry name" value="WD40"/>
    <property type="match status" value="4"/>
</dbReference>
<evidence type="ECO:0000313" key="4">
    <source>
        <dbReference type="EMBL" id="AIN99467.1"/>
    </source>
</evidence>
<dbReference type="Gene3D" id="2.130.10.10">
    <property type="entry name" value="YVTN repeat-like/Quinoprotein amine dehydrogenase"/>
    <property type="match status" value="2"/>
</dbReference>
<dbReference type="SUPFAM" id="SSF50978">
    <property type="entry name" value="WD40 repeat-like"/>
    <property type="match status" value="1"/>
</dbReference>
<dbReference type="InterPro" id="IPR001680">
    <property type="entry name" value="WD40_rpt"/>
</dbReference>
<dbReference type="InterPro" id="IPR015943">
    <property type="entry name" value="WD40/YVTN_repeat-like_dom_sf"/>
</dbReference>
<keyword evidence="5" id="KW-1185">Reference proteome</keyword>
<organism evidence="4 5">
    <name type="scientific">Leishmania panamensis</name>
    <dbReference type="NCBI Taxonomy" id="5679"/>
    <lineage>
        <taxon>Eukaryota</taxon>
        <taxon>Discoba</taxon>
        <taxon>Euglenozoa</taxon>
        <taxon>Kinetoplastea</taxon>
        <taxon>Metakinetoplastina</taxon>
        <taxon>Trypanosomatida</taxon>
        <taxon>Trypanosomatidae</taxon>
        <taxon>Leishmaniinae</taxon>
        <taxon>Leishmania</taxon>
        <taxon>Leishmania guyanensis species complex</taxon>
    </lineage>
</organism>
<dbReference type="eggNOG" id="ENOG502SB7C">
    <property type="taxonomic scope" value="Eukaryota"/>
</dbReference>
<dbReference type="OrthoDB" id="273067at2759"/>
<dbReference type="PANTHER" id="PTHR22847">
    <property type="entry name" value="WD40 REPEAT PROTEIN"/>
    <property type="match status" value="1"/>
</dbReference>
<feature type="repeat" description="WD" evidence="3">
    <location>
        <begin position="187"/>
        <end position="220"/>
    </location>
</feature>
<accession>A0A088RTI4</accession>
<dbReference type="EMBL" id="CP009396">
    <property type="protein sequence ID" value="AIN99467.1"/>
    <property type="molecule type" value="Genomic_DNA"/>
</dbReference>
<dbReference type="GeneID" id="22576261"/>
<reference evidence="4 5" key="1">
    <citation type="journal article" date="2015" name="Sci. Rep.">
        <title>The genome of Leishmania panamensis: insights into genomics of the L. (Viannia) subgenus.</title>
        <authorList>
            <person name="Llanes A."/>
            <person name="Restrepo C.M."/>
            <person name="Vecchio G.D."/>
            <person name="Anguizola F.J."/>
            <person name="Lleonart R."/>
        </authorList>
    </citation>
    <scope>NUCLEOTIDE SEQUENCE [LARGE SCALE GENOMIC DNA]</scope>
    <source>
        <strain evidence="4 5">MHOM/PA/94/PSC-1</strain>
    </source>
</reference>
<sequence>MQEALFSINVLRSPFGVRGVQLVPTSDVRVTVTKESTVTDAPFIDNYAQVLPVYKHPEVATRRSYAVSSTRGIQQLVANTRSASLPSPSFLVAAPQVKRRENFLPSTTPQLQVISKHEKGRLLVWNGLTGAVDAACLLPPSFTVHHCAIAASYVYTTVESSAAASGAEEEACVYVWARPSFRGVTVLRGHGSRLTALGVWPMETFTLIATASLDGTMRLWRHQHNPHLWNDVLAGEDPVQLLWVLTTAELGNVHSVMFLSADTVVVTATRCALAFVRFPDAPAKWKGRCSVVSTGTVDTPVFQTVRSIVDPDGGTTFLHVCPFNRTRDGVVAATAAIGHFNAFSSVVSPSPQVNGAATALSSTTYLLTGSTSGFIQEWEVNVEGTASAGAQPHLAASSTMPVYVNVKCRWYHKAHSATVNCLVTDENVVVSTSFFDHTCLYHRKSGATCTISSTAAVPLLVPQRKELVWGTIDGALSVASYAHFASGAMKEVQLLWTAKPHATAIRGVCLSLTPNLCWDTLCTGAADGSMCVWRAAPEVEQVAASCGAAKEKGAAPLISRILHLLVLPSHTVEKVGSSVKQVTALVAGLKAVSADKQGSILVVELTATGGLGQVTDVPIKGSKEVSCARLCCCDKGTLSLWVGTPCGQILHAVKQRAQKAWPALTPVHWDTKPNGSVASIADDAAFSTIMVAVAEPVAASRASQRLYLSALQLDPKAAAPTVLSLWEGAVVLCGTASAANRRERTFSMTWLSRVDSDEQASPRTTDGLLVCGSDGTVVSCFRRRMSNAATRVGAWQTPEVLIMASLVGEPDIIHRNFDESPSLLATAVTAQSRNSDLLCLDVFENRSRVLVPLKVRTTQLTAILCDVGTPKVRLAAVRQKKSDHASEVALFNDAGRECGRVTYDGAVVLNNDVTGTSASMEKLSYTPKAQGLPLRRPSVEVTVGTAALTADCTVIAAHAGERIIFIGYENGLLQLVDTTDVYVFCRRWATDASGVAQPIAEVRYGGSGVVVVRLANNHLCSFAIPPRSLLDQPSLSQNV</sequence>
<dbReference type="Pfam" id="PF00400">
    <property type="entry name" value="WD40"/>
    <property type="match status" value="1"/>
</dbReference>
<dbReference type="PANTHER" id="PTHR22847:SF637">
    <property type="entry name" value="WD REPEAT DOMAIN 5B"/>
    <property type="match status" value="1"/>
</dbReference>
<dbReference type="AlphaFoldDB" id="A0A088RTI4"/>
<dbReference type="GO" id="GO:1990234">
    <property type="term" value="C:transferase complex"/>
    <property type="evidence" value="ECO:0007669"/>
    <property type="project" value="UniProtKB-ARBA"/>
</dbReference>
<evidence type="ECO:0000256" key="2">
    <source>
        <dbReference type="ARBA" id="ARBA00022737"/>
    </source>
</evidence>
<protein>
    <recommendedName>
        <fullName evidence="6">Guanine nucleotide-binding protein subunit beta-like protein</fullName>
    </recommendedName>
</protein>
<proteinExistence type="predicted"/>
<evidence type="ECO:0000256" key="3">
    <source>
        <dbReference type="PROSITE-ProRule" id="PRU00221"/>
    </source>
</evidence>
<dbReference type="RefSeq" id="XP_010700174.1">
    <property type="nucleotide sequence ID" value="XM_010701872.1"/>
</dbReference>
<keyword evidence="2" id="KW-0677">Repeat</keyword>
<dbReference type="InterPro" id="IPR036322">
    <property type="entry name" value="WD40_repeat_dom_sf"/>
</dbReference>
<evidence type="ECO:0000256" key="1">
    <source>
        <dbReference type="ARBA" id="ARBA00022574"/>
    </source>
</evidence>
<gene>
    <name evidence="4" type="ORF">LPMP_270850</name>
</gene>
<dbReference type="PROSITE" id="PS50082">
    <property type="entry name" value="WD_REPEATS_2"/>
    <property type="match status" value="1"/>
</dbReference>
<dbReference type="VEuPathDB" id="TriTrypDB:LPMP_270850"/>
<dbReference type="KEGG" id="lpan:LPMP_270850"/>
<dbReference type="VEuPathDB" id="TriTrypDB:LPAL13_270015500"/>
<keyword evidence="1 3" id="KW-0853">WD repeat</keyword>
<name>A0A088RTI4_LEIPA</name>
<dbReference type="Proteomes" id="UP000063063">
    <property type="component" value="Chromosome 27"/>
</dbReference>
<evidence type="ECO:0008006" key="6">
    <source>
        <dbReference type="Google" id="ProtNLM"/>
    </source>
</evidence>